<evidence type="ECO:0008006" key="3">
    <source>
        <dbReference type="Google" id="ProtNLM"/>
    </source>
</evidence>
<dbReference type="Proteomes" id="UP000575083">
    <property type="component" value="Unassembled WGS sequence"/>
</dbReference>
<sequence>MALAAAARGTYGARDVVNAPAIRSAIGRRSSARGDPEEVRAWLLNHFYRHVVGNLQAPAPVLQAVTQREQAQALLQPAPVPPWALARLGEAPARHASVPEIPLWWIDPEADAVLALEARLVEFLLSREGTSLQGKLQRVTAPQALALWQEEHAAYEAKAAAGWREHLPEAVALAWQGEQGHFIEFRPDSEHLRAEMAYESQMMRHCLGQFANRRSLAGGYGEHYAKACEEGRLRLFSYRTASQVPHITISAHVREDGRLAIDQIKGKQNRPPVERYQGEVLALLNQLPTCEEAPADALQMGIVRTAQGWCTVRDVVQEEDQVRLVQARPALVRELPAPSPLVQWLVAARDPALLQGLPLAASVATALDTGGGTR</sequence>
<accession>A0A7X0U980</accession>
<gene>
    <name evidence="1" type="ORF">HNP48_002578</name>
</gene>
<proteinExistence type="predicted"/>
<evidence type="ECO:0000313" key="2">
    <source>
        <dbReference type="Proteomes" id="UP000575083"/>
    </source>
</evidence>
<keyword evidence="2" id="KW-1185">Reference proteome</keyword>
<protein>
    <recommendedName>
        <fullName evidence="3">PcfJ-like protein</fullName>
    </recommendedName>
</protein>
<dbReference type="RefSeq" id="WP_184857369.1">
    <property type="nucleotide sequence ID" value="NZ_JACHLK010000004.1"/>
</dbReference>
<comment type="caution">
    <text evidence="1">The sequence shown here is derived from an EMBL/GenBank/DDBJ whole genome shotgun (WGS) entry which is preliminary data.</text>
</comment>
<dbReference type="AlphaFoldDB" id="A0A7X0U980"/>
<organism evidence="1 2">
    <name type="scientific">Acidovorax soli</name>
    <dbReference type="NCBI Taxonomy" id="592050"/>
    <lineage>
        <taxon>Bacteria</taxon>
        <taxon>Pseudomonadati</taxon>
        <taxon>Pseudomonadota</taxon>
        <taxon>Betaproteobacteria</taxon>
        <taxon>Burkholderiales</taxon>
        <taxon>Comamonadaceae</taxon>
        <taxon>Acidovorax</taxon>
    </lineage>
</organism>
<dbReference type="EMBL" id="JACHLK010000004">
    <property type="protein sequence ID" value="MBB6559906.1"/>
    <property type="molecule type" value="Genomic_DNA"/>
</dbReference>
<name>A0A7X0U980_9BURK</name>
<reference evidence="1 2" key="1">
    <citation type="submission" date="2020-08" db="EMBL/GenBank/DDBJ databases">
        <title>Functional genomics of gut bacteria from endangered species of beetles.</title>
        <authorList>
            <person name="Carlos-Shanley C."/>
        </authorList>
    </citation>
    <scope>NUCLEOTIDE SEQUENCE [LARGE SCALE GENOMIC DNA]</scope>
    <source>
        <strain evidence="1 2">S00198</strain>
    </source>
</reference>
<evidence type="ECO:0000313" key="1">
    <source>
        <dbReference type="EMBL" id="MBB6559906.1"/>
    </source>
</evidence>